<dbReference type="InterPro" id="IPR056647">
    <property type="entry name" value="DUF7745"/>
</dbReference>
<evidence type="ECO:0000259" key="1">
    <source>
        <dbReference type="Pfam" id="PF24924"/>
    </source>
</evidence>
<accession>A0AAV1AT39</accession>
<dbReference type="AlphaFoldDB" id="A0AAV1AT39"/>
<organism evidence="2 3">
    <name type="scientific">Vicia faba</name>
    <name type="common">Broad bean</name>
    <name type="synonym">Faba vulgaris</name>
    <dbReference type="NCBI Taxonomy" id="3906"/>
    <lineage>
        <taxon>Eukaryota</taxon>
        <taxon>Viridiplantae</taxon>
        <taxon>Streptophyta</taxon>
        <taxon>Embryophyta</taxon>
        <taxon>Tracheophyta</taxon>
        <taxon>Spermatophyta</taxon>
        <taxon>Magnoliopsida</taxon>
        <taxon>eudicotyledons</taxon>
        <taxon>Gunneridae</taxon>
        <taxon>Pentapetalae</taxon>
        <taxon>rosids</taxon>
        <taxon>fabids</taxon>
        <taxon>Fabales</taxon>
        <taxon>Fabaceae</taxon>
        <taxon>Papilionoideae</taxon>
        <taxon>50 kb inversion clade</taxon>
        <taxon>NPAAA clade</taxon>
        <taxon>Hologalegina</taxon>
        <taxon>IRL clade</taxon>
        <taxon>Fabeae</taxon>
        <taxon>Vicia</taxon>
    </lineage>
</organism>
<proteinExistence type="predicted"/>
<keyword evidence="3" id="KW-1185">Reference proteome</keyword>
<protein>
    <recommendedName>
        <fullName evidence="1">DUF7745 domain-containing protein</fullName>
    </recommendedName>
</protein>
<reference evidence="2 3" key="1">
    <citation type="submission" date="2023-01" db="EMBL/GenBank/DDBJ databases">
        <authorList>
            <person name="Kreplak J."/>
        </authorList>
    </citation>
    <scope>NUCLEOTIDE SEQUENCE [LARGE SCALE GENOMIC DNA]</scope>
</reference>
<dbReference type="PANTHER" id="PTHR48154">
    <property type="entry name" value="PROTEIN, PUTATIVE-RELATED"/>
    <property type="match status" value="1"/>
</dbReference>
<feature type="domain" description="DUF7745" evidence="1">
    <location>
        <begin position="26"/>
        <end position="301"/>
    </location>
</feature>
<dbReference type="EMBL" id="OX451739">
    <property type="protein sequence ID" value="CAI8611672.1"/>
    <property type="molecule type" value="Genomic_DNA"/>
</dbReference>
<dbReference type="PANTHER" id="PTHR48154:SF1">
    <property type="entry name" value="PROTEIN, PUTATIVE-RELATED"/>
    <property type="match status" value="1"/>
</dbReference>
<gene>
    <name evidence="2" type="ORF">VFH_IV241160</name>
</gene>
<evidence type="ECO:0000313" key="3">
    <source>
        <dbReference type="Proteomes" id="UP001157006"/>
    </source>
</evidence>
<name>A0AAV1AT39_VICFA</name>
<sequence>MTPMRRNTIQINFVQVPTQLKELVAKLVPTLEEFSGLLGISILEQTPFIGWEKVIRPEDIASALHMTKAEVMSNWETRSGIKGFLTKFLVGKANQFWDSLDFQAFEDILALLIYGLVLFPNSDAFVDVNAVKIFISCNLVPTLLGDILHSLYACTARKRGTLMSCAPLLARWFISHLPKSVFKNKEGMGWAYRIMYLSHNDIIWTIKGMEDVAIIDRCGEYPNVPLLGTHGGITYNPCLALRQFGRARREGPHELLMSSIVFYFQGDSDEQRRRFIRAWDRVHRSDPHELGTKTSLPMEPYL</sequence>
<evidence type="ECO:0000313" key="2">
    <source>
        <dbReference type="EMBL" id="CAI8611672.1"/>
    </source>
</evidence>
<dbReference type="Proteomes" id="UP001157006">
    <property type="component" value="Chromosome 4"/>
</dbReference>
<dbReference type="Pfam" id="PF24924">
    <property type="entry name" value="DUF7745"/>
    <property type="match status" value="1"/>
</dbReference>